<feature type="domain" description="Apple" evidence="2">
    <location>
        <begin position="1478"/>
        <end position="1561"/>
    </location>
</feature>
<dbReference type="PANTHER" id="PTHR47327">
    <property type="entry name" value="FI18240P1-RELATED"/>
    <property type="match status" value="1"/>
</dbReference>
<feature type="region of interest" description="Disordered" evidence="1">
    <location>
        <begin position="370"/>
        <end position="413"/>
    </location>
</feature>
<evidence type="ECO:0000259" key="2">
    <source>
        <dbReference type="PROSITE" id="PS50948"/>
    </source>
</evidence>
<dbReference type="SUPFAM" id="SSF57414">
    <property type="entry name" value="Hairpin loop containing domain-like"/>
    <property type="match status" value="1"/>
</dbReference>
<dbReference type="SMART" id="SM00473">
    <property type="entry name" value="PAN_AP"/>
    <property type="match status" value="5"/>
</dbReference>
<dbReference type="Pfam" id="PF00024">
    <property type="entry name" value="PAN_1"/>
    <property type="match status" value="1"/>
</dbReference>
<feature type="domain" description="Apple" evidence="2">
    <location>
        <begin position="59"/>
        <end position="142"/>
    </location>
</feature>
<dbReference type="GO" id="GO:0009653">
    <property type="term" value="P:anatomical structure morphogenesis"/>
    <property type="evidence" value="ECO:0007669"/>
    <property type="project" value="TreeGrafter"/>
</dbReference>
<feature type="compositionally biased region" description="Low complexity" evidence="1">
    <location>
        <begin position="499"/>
        <end position="592"/>
    </location>
</feature>
<sequence length="2251" mass="255974">MVCEDFEHIFNYKLTERVELCATIFAKPNLAGLLWPGLLASAVLTLTIDSLLGTSVEDCFERIAIGEQIAVDAIYRNVTELTTKECEQICKQDKQCQTYDYGVGAKGNSTCNLSNINENQIKDEKPLSRNPDYDVYVRRFHCEQSPPTPLDQEVLENGPLHRPVIRPEEDKRPLADEFYEKPYEPDREFTKPYGRPSASDRPDGYDNLRPDDRPPSYGLHKPQETPYRPTPAAPEDRPPKYGVHTPQETPYKPRPDYRPDDRPPSYGLHRPQEIPYRPERPDIPDKPSYGPHRPQVIPYHEVDLYKPRPNPRPDYFPHQDNNYALKPEEPVYEYFIRPNRRPAYERPNQESKPYYSYNSQYASGYGNSNNDIHVEIYDPPRFRPNERPYHGYSQGSSGYGQNYGYQQSSHGSYGYQESSYAVRPQGEYDRNKFGQTIHGYGSTTYKPTSQKPSYRPSSDHNTYGQSSANGYGSSLNSASNYGNSQGSSDTAGNGYSTQSAGNSYGASESSSTYGSSQTPGGSYSSQSAGNAYGGSQSSSTYGSSSTTGGSYSSQSAGNAYGGSQSSSTYGSSLTTGGSYSSQSGGSAYESSLNSESAYGQNSGTAYGNTASGASGAVNSHNSYGYRPNGYENSLHRPSSYDKFEYNAYNQHSQSAGQTYNKYESNKPYNLPSYDQNSLFGSHLGYGTHHLYDMYGYKRPYEKPLYNQEKPHNRPKPSYETQQNNYDRPSNGYGNGNSNKPNGYGETGYIKPNPETAYSKPSYQAGYQSTKPDSVYGNKPSYNSKPDSYVDNERPKPAGYGEPIQDKPTNSYSGSIGTKPNQKPSYEPGYGDKPNTAYDDSYGSKPGPETAYRPDNLYPDKPGYSNQSLPAYNQDRPNEKPVYEFEERPDGPSYISRPDGNVITTRPVLITDNEEPGYGRNPDTRFSYKACFRRVLAGRRALRSHVRRVVDCERLEDCMRECAIERRFHCESFNYRLDPSFRGQGLCELMTKPIEAFDLNRDFADDKSYDFYELDRNSLEPNCPETLRGPGLLHSGYLSSKPKGQDRIDWYDAGYTGVSRYDERRKYTQHKRYEDQFFVPYQIGVVRGDDRENWGQYGGYYGNYDSYYKNRNDFKQSYNHWRISDFDRHDVKFTNKNFDYHNLGRQHSDEHHSYGDRHETDSPHHTDKYGLSDVNYHADKYYKSDRDYTEHKLSDFDYRTDKHSDFEHHADKNLDFDHRLDKHSDFDHHIGKEYWDYLSWKRGKWNTSEGSWSRWEDDTDSKEVWEGRSEEVAKDCSSRRRPGMSLSSGAVRRSLFASTVVECEAACFGEREFKCVSYSYRYSSPAGSDNCYLSERPYKGLDMSADVDSDVYAMPQHQGCHVVSTKPWVESECFWHVRSGAAVSGTAVKAALTVTGLGACEAECIRAHKFFCRGFSFRFEAPVGDDLQNCILTSSPPTSLETGRGLRPSSGHELYARGNYGRGCEPALYDDVHHRETQCYLQYDSSAKLRSSAVRGQARVRDAKACGEACTEAPFRCLSFSFTNTAPPRSDNCLLSEIRLFDLQRGVDYEPSEDNLLFAFDLFNGQCWRKVYGTHEVPTVEIPHPLVTTIEEYPGDKPVPPSSPDYITGPSGPTYLTGPDSKPVIEYGPKPSYQPSYLPVSGPSPSSGPDPIGPPIGLDYEPYRPFKPPSEPYRPHKPIDSYKPSYPPSGYFSSDVKPGYIPLPTRPDFLPGYRPDEKPTVKPVKPTGDEYTASWRHYTVSGFPCRRGTTCAQNHVAGHWACEPEGGEIGSWDYCCAPTHRCGYSEGFRKPWCYVGPEEDQWRPCSEKYYPYHQHNVPHPSLGNREAIRPRPDRPITEKDPDRSKPSSYLPEGDRRYWDDLYKNGPKAYYDRYGNPLPGYTRVPTENRPYIKFERNPPRGGSGQWVQVPQYDDEPQAAGLGVPRYWPVAYLHKSPPPNTTYFRFNETKTERKPRTTTLRPERDESGEFEGRSIEDNHRVEKQRNITRIDDLEYEASTTTTTTFKPESTTTEVSTTTEQHIVKQNNTYLDSKADNIRYEDYDYVKGLDGKLSDFTSIEVFNIEDAKSADKADVKTLEAEERQIEAIGRLLASKRAGKLTLDAQDLEPKNIAVDRDFMDINNRLPTRRGVVQRVSKEDLKKDVSRVLNDGSLEVSETTYVRPPRILSTTENIRKAIVNGKVFYDATIRDQREINATRKGKSLRIETAGVKKNVRRNVNPIRRAKRVYRKRYNPEEVRKRLLEREKSKNVTDNKS</sequence>
<feature type="compositionally biased region" description="Basic and acidic residues" evidence="1">
    <location>
        <begin position="372"/>
        <end position="389"/>
    </location>
</feature>
<feature type="region of interest" description="Disordered" evidence="1">
    <location>
        <begin position="431"/>
        <end position="601"/>
    </location>
</feature>
<organism evidence="3 4">
    <name type="scientific">Leptosia nina</name>
    <dbReference type="NCBI Taxonomy" id="320188"/>
    <lineage>
        <taxon>Eukaryota</taxon>
        <taxon>Metazoa</taxon>
        <taxon>Ecdysozoa</taxon>
        <taxon>Arthropoda</taxon>
        <taxon>Hexapoda</taxon>
        <taxon>Insecta</taxon>
        <taxon>Pterygota</taxon>
        <taxon>Neoptera</taxon>
        <taxon>Endopterygota</taxon>
        <taxon>Lepidoptera</taxon>
        <taxon>Glossata</taxon>
        <taxon>Ditrysia</taxon>
        <taxon>Papilionoidea</taxon>
        <taxon>Pieridae</taxon>
        <taxon>Pierinae</taxon>
        <taxon>Leptosia</taxon>
    </lineage>
</organism>
<dbReference type="EMBL" id="CAVLEF010000011">
    <property type="protein sequence ID" value="CAK1548804.1"/>
    <property type="molecule type" value="Genomic_DNA"/>
</dbReference>
<feature type="compositionally biased region" description="Basic and acidic residues" evidence="1">
    <location>
        <begin position="198"/>
        <end position="214"/>
    </location>
</feature>
<comment type="caution">
    <text evidence="3">The sequence shown here is derived from an EMBL/GenBank/DDBJ whole genome shotgun (WGS) entry which is preliminary data.</text>
</comment>
<feature type="domain" description="Apple" evidence="2">
    <location>
        <begin position="930"/>
        <end position="1015"/>
    </location>
</feature>
<gene>
    <name evidence="3" type="ORF">LNINA_LOCUS8156</name>
</gene>
<name>A0AAV1JJF5_9NEOP</name>
<feature type="compositionally biased region" description="Basic and acidic residues" evidence="1">
    <location>
        <begin position="270"/>
        <end position="285"/>
    </location>
</feature>
<dbReference type="PANTHER" id="PTHR47327:SF13">
    <property type="entry name" value="APPLE DOMAIN-CONTAINING PROTEIN"/>
    <property type="match status" value="1"/>
</dbReference>
<dbReference type="InterPro" id="IPR003609">
    <property type="entry name" value="Pan_app"/>
</dbReference>
<dbReference type="Gene3D" id="3.50.4.10">
    <property type="entry name" value="Hepatocyte Growth Factor"/>
    <property type="match status" value="2"/>
</dbReference>
<feature type="compositionally biased region" description="Basic and acidic residues" evidence="1">
    <location>
        <begin position="251"/>
        <end position="263"/>
    </location>
</feature>
<feature type="compositionally biased region" description="Polar residues" evidence="1">
    <location>
        <begin position="718"/>
        <end position="727"/>
    </location>
</feature>
<feature type="compositionally biased region" description="Low complexity" evidence="1">
    <location>
        <begin position="390"/>
        <end position="413"/>
    </location>
</feature>
<keyword evidence="4" id="KW-1185">Reference proteome</keyword>
<feature type="region of interest" description="Disordered" evidence="1">
    <location>
        <begin position="1590"/>
        <end position="1679"/>
    </location>
</feature>
<dbReference type="InterPro" id="IPR052774">
    <property type="entry name" value="Celegans_DevNeuronal_Protein"/>
</dbReference>
<feature type="region of interest" description="Disordered" evidence="1">
    <location>
        <begin position="703"/>
        <end position="876"/>
    </location>
</feature>
<evidence type="ECO:0000313" key="4">
    <source>
        <dbReference type="Proteomes" id="UP001497472"/>
    </source>
</evidence>
<feature type="region of interest" description="Disordered" evidence="1">
    <location>
        <begin position="162"/>
        <end position="298"/>
    </location>
</feature>
<feature type="compositionally biased region" description="Basic and acidic residues" evidence="1">
    <location>
        <begin position="1825"/>
        <end position="1844"/>
    </location>
</feature>
<feature type="compositionally biased region" description="Basic and acidic residues" evidence="1">
    <location>
        <begin position="165"/>
        <end position="190"/>
    </location>
</feature>
<feature type="region of interest" description="Disordered" evidence="1">
    <location>
        <begin position="1947"/>
        <end position="1982"/>
    </location>
</feature>
<evidence type="ECO:0000256" key="1">
    <source>
        <dbReference type="SAM" id="MobiDB-lite"/>
    </source>
</evidence>
<reference evidence="3 4" key="1">
    <citation type="submission" date="2023-11" db="EMBL/GenBank/DDBJ databases">
        <authorList>
            <person name="Okamura Y."/>
        </authorList>
    </citation>
    <scope>NUCLEOTIDE SEQUENCE [LARGE SCALE GENOMIC DNA]</scope>
</reference>
<feature type="domain" description="Apple" evidence="2">
    <location>
        <begin position="1372"/>
        <end position="1458"/>
    </location>
</feature>
<dbReference type="Proteomes" id="UP001497472">
    <property type="component" value="Unassembled WGS sequence"/>
</dbReference>
<evidence type="ECO:0000313" key="3">
    <source>
        <dbReference type="EMBL" id="CAK1548804.1"/>
    </source>
</evidence>
<feature type="region of interest" description="Disordered" evidence="1">
    <location>
        <begin position="1815"/>
        <end position="1851"/>
    </location>
</feature>
<feature type="compositionally biased region" description="Polar residues" evidence="1">
    <location>
        <begin position="806"/>
        <end position="823"/>
    </location>
</feature>
<feature type="compositionally biased region" description="Low complexity" evidence="1">
    <location>
        <begin position="1634"/>
        <end position="1644"/>
    </location>
</feature>
<feature type="compositionally biased region" description="Polar residues" evidence="1">
    <location>
        <begin position="758"/>
        <end position="771"/>
    </location>
</feature>
<protein>
    <recommendedName>
        <fullName evidence="2">Apple domain-containing protein</fullName>
    </recommendedName>
</protein>
<proteinExistence type="predicted"/>
<feature type="compositionally biased region" description="Polar residues" evidence="1">
    <location>
        <begin position="441"/>
        <end position="498"/>
    </location>
</feature>
<accession>A0AAV1JJF5</accession>
<feature type="compositionally biased region" description="Basic and acidic residues" evidence="1">
    <location>
        <begin position="1145"/>
        <end position="1168"/>
    </location>
</feature>
<dbReference type="PROSITE" id="PS50948">
    <property type="entry name" value="PAN"/>
    <property type="match status" value="5"/>
</dbReference>
<dbReference type="CDD" id="cd01099">
    <property type="entry name" value="PAN_AP_HGF"/>
    <property type="match status" value="2"/>
</dbReference>
<feature type="region of interest" description="Disordered" evidence="1">
    <location>
        <begin position="1143"/>
        <end position="1168"/>
    </location>
</feature>
<feature type="domain" description="Apple" evidence="2">
    <location>
        <begin position="1275"/>
        <end position="1355"/>
    </location>
</feature>